<dbReference type="GO" id="GO:0004875">
    <property type="term" value="F:complement receptor activity"/>
    <property type="evidence" value="ECO:0007669"/>
    <property type="project" value="TreeGrafter"/>
</dbReference>
<protein>
    <submittedName>
        <fullName evidence="14">G-protein coupled receptor ChemR23</fullName>
    </submittedName>
</protein>
<feature type="transmembrane region" description="Helical" evidence="12">
    <location>
        <begin position="119"/>
        <end position="139"/>
    </location>
</feature>
<evidence type="ECO:0000256" key="4">
    <source>
        <dbReference type="ARBA" id="ARBA00022989"/>
    </source>
</evidence>
<accession>A0A5C6MJY0</accession>
<comment type="caution">
    <text evidence="14">The sequence shown here is derived from an EMBL/GenBank/DDBJ whole genome shotgun (WGS) entry which is preliminary data.</text>
</comment>
<feature type="transmembrane region" description="Helical" evidence="12">
    <location>
        <begin position="6"/>
        <end position="22"/>
    </location>
</feature>
<comment type="subcellular location">
    <subcellularLocation>
        <location evidence="1">Membrane</location>
        <topology evidence="1">Multi-pass membrane protein</topology>
    </subcellularLocation>
</comment>
<evidence type="ECO:0000256" key="7">
    <source>
        <dbReference type="ARBA" id="ARBA00023157"/>
    </source>
</evidence>
<evidence type="ECO:0000313" key="15">
    <source>
        <dbReference type="Proteomes" id="UP000324091"/>
    </source>
</evidence>
<dbReference type="InterPro" id="IPR000276">
    <property type="entry name" value="GPCR_Rhodpsn"/>
</dbReference>
<dbReference type="GO" id="GO:0004930">
    <property type="term" value="F:G protein-coupled receptor activity"/>
    <property type="evidence" value="ECO:0007669"/>
    <property type="project" value="UniProtKB-KW"/>
</dbReference>
<feature type="transmembrane region" description="Helical" evidence="12">
    <location>
        <begin position="377"/>
        <end position="400"/>
    </location>
</feature>
<dbReference type="Proteomes" id="UP000324091">
    <property type="component" value="Unassembled WGS sequence"/>
</dbReference>
<reference evidence="14 15" key="1">
    <citation type="submission" date="2019-04" db="EMBL/GenBank/DDBJ databases">
        <title>Chromosome genome assembly for Takifugu flavidus.</title>
        <authorList>
            <person name="Xiao S."/>
        </authorList>
    </citation>
    <scope>NUCLEOTIDE SEQUENCE [LARGE SCALE GENOMIC DNA]</scope>
    <source>
        <strain evidence="14">HTHZ2018</strain>
        <tissue evidence="14">Muscle</tissue>
    </source>
</reference>
<evidence type="ECO:0000256" key="2">
    <source>
        <dbReference type="ARBA" id="ARBA00022500"/>
    </source>
</evidence>
<evidence type="ECO:0000256" key="5">
    <source>
        <dbReference type="ARBA" id="ARBA00023040"/>
    </source>
</evidence>
<keyword evidence="6 12" id="KW-0472">Membrane</keyword>
<keyword evidence="8 11" id="KW-0675">Receptor</keyword>
<dbReference type="InterPro" id="IPR000826">
    <property type="entry name" value="Formyl_rcpt-rel"/>
</dbReference>
<dbReference type="PANTHER" id="PTHR24225:SF68">
    <property type="entry name" value="C3A ANAPHYLATOXIN CHEMOTACTIC RECEPTOR-LIKE-RELATED"/>
    <property type="match status" value="1"/>
</dbReference>
<feature type="transmembrane region" description="Helical" evidence="12">
    <location>
        <begin position="195"/>
        <end position="221"/>
    </location>
</feature>
<feature type="non-terminal residue" evidence="14">
    <location>
        <position position="1"/>
    </location>
</feature>
<keyword evidence="4 12" id="KW-1133">Transmembrane helix</keyword>
<dbReference type="PRINTS" id="PR00526">
    <property type="entry name" value="FMETLEUPHER"/>
</dbReference>
<feature type="transmembrane region" description="Helical" evidence="12">
    <location>
        <begin position="295"/>
        <end position="316"/>
    </location>
</feature>
<dbReference type="GO" id="GO:0006954">
    <property type="term" value="P:inflammatory response"/>
    <property type="evidence" value="ECO:0007669"/>
    <property type="project" value="TreeGrafter"/>
</dbReference>
<feature type="transmembrane region" description="Helical" evidence="12">
    <location>
        <begin position="233"/>
        <end position="252"/>
    </location>
</feature>
<dbReference type="GO" id="GO:0005886">
    <property type="term" value="C:plasma membrane"/>
    <property type="evidence" value="ECO:0007669"/>
    <property type="project" value="TreeGrafter"/>
</dbReference>
<dbReference type="GO" id="GO:0007200">
    <property type="term" value="P:phospholipase C-activating G protein-coupled receptor signaling pathway"/>
    <property type="evidence" value="ECO:0007669"/>
    <property type="project" value="TreeGrafter"/>
</dbReference>
<dbReference type="EMBL" id="RHFK02000604">
    <property type="protein sequence ID" value="TWW53630.1"/>
    <property type="molecule type" value="Genomic_DNA"/>
</dbReference>
<sequence length="449" mass="51160">VFLCWALYHIMVLIELINHMATHENETLDHVTTIGFPIAISLAFLNSCLNPLLYVFMGQDFKDKVRKSILKVLETAFQEEVQSAREMTFNNSSLINRTGPPVDLNSSNNLKWSLNTMSLIVYCLAFVLGVPGNVVVIWVTGFKMKKTVNTVWFLNLAVADFLFTAFLPLSVTYTAMDFHWPFGKFMCKLNSTVSFLNMFASVYILVVISVDRYVSVVLPVWAQNHRSVRKASCVSLAVWVLALILSTPYFIFRDTAPSYFSEDIINCFNNYALSDDYETPSVNQLRQFRHQAMTITRFLLGFVVPFTVIVSCYAVIIHRLRRNRTLASQSSRPFKIIAAVITTFFLCWAPYHIMGLIELINHMATHENETLDHVTTIGLPIATSLAFLNSCLNPLLYVFMGQDFKDKVRKSILKVLETAFQEEVSRSYTYTNSMVTSRSKEKSFSDAEV</sequence>
<dbReference type="PANTHER" id="PTHR24225">
    <property type="entry name" value="CHEMOTACTIC RECEPTOR"/>
    <property type="match status" value="1"/>
</dbReference>
<comment type="similarity">
    <text evidence="10">Belongs to the chemokine-like receptor (CMKLR) family.</text>
</comment>
<evidence type="ECO:0000256" key="6">
    <source>
        <dbReference type="ARBA" id="ARBA00023136"/>
    </source>
</evidence>
<dbReference type="AlphaFoldDB" id="A0A5C6MJY0"/>
<evidence type="ECO:0000256" key="3">
    <source>
        <dbReference type="ARBA" id="ARBA00022692"/>
    </source>
</evidence>
<dbReference type="GO" id="GO:0006935">
    <property type="term" value="P:chemotaxis"/>
    <property type="evidence" value="ECO:0007669"/>
    <property type="project" value="UniProtKB-KW"/>
</dbReference>
<feature type="transmembrane region" description="Helical" evidence="12">
    <location>
        <begin position="336"/>
        <end position="357"/>
    </location>
</feature>
<evidence type="ECO:0000313" key="14">
    <source>
        <dbReference type="EMBL" id="TWW53630.1"/>
    </source>
</evidence>
<dbReference type="CDD" id="cd15116">
    <property type="entry name" value="7tmA_CMKLR1"/>
    <property type="match status" value="1"/>
</dbReference>
<keyword evidence="5 11" id="KW-0297">G-protein coupled receptor</keyword>
<evidence type="ECO:0000256" key="10">
    <source>
        <dbReference type="ARBA" id="ARBA00025736"/>
    </source>
</evidence>
<proteinExistence type="inferred from homology"/>
<dbReference type="InterPro" id="IPR017452">
    <property type="entry name" value="GPCR_Rhodpsn_7TM"/>
</dbReference>
<organism evidence="14 15">
    <name type="scientific">Takifugu flavidus</name>
    <name type="common">sansaifugu</name>
    <dbReference type="NCBI Taxonomy" id="433684"/>
    <lineage>
        <taxon>Eukaryota</taxon>
        <taxon>Metazoa</taxon>
        <taxon>Chordata</taxon>
        <taxon>Craniata</taxon>
        <taxon>Vertebrata</taxon>
        <taxon>Euteleostomi</taxon>
        <taxon>Actinopterygii</taxon>
        <taxon>Neopterygii</taxon>
        <taxon>Teleostei</taxon>
        <taxon>Neoteleostei</taxon>
        <taxon>Acanthomorphata</taxon>
        <taxon>Eupercaria</taxon>
        <taxon>Tetraodontiformes</taxon>
        <taxon>Tetradontoidea</taxon>
        <taxon>Tetraodontidae</taxon>
        <taxon>Takifugu</taxon>
    </lineage>
</organism>
<evidence type="ECO:0000256" key="1">
    <source>
        <dbReference type="ARBA" id="ARBA00004141"/>
    </source>
</evidence>
<evidence type="ECO:0000256" key="11">
    <source>
        <dbReference type="RuleBase" id="RU000688"/>
    </source>
</evidence>
<dbReference type="SUPFAM" id="SSF81321">
    <property type="entry name" value="Family A G protein-coupled receptor-like"/>
    <property type="match status" value="2"/>
</dbReference>
<name>A0A5C6MJY0_9TELE</name>
<gene>
    <name evidence="14" type="ORF">D4764_0247680</name>
</gene>
<dbReference type="Gene3D" id="1.20.1070.10">
    <property type="entry name" value="Rhodopsin 7-helix transmembrane proteins"/>
    <property type="match status" value="2"/>
</dbReference>
<dbReference type="FunFam" id="1.20.1070.10:FF:000034">
    <property type="entry name" value="G-protein coupled receptor 1"/>
    <property type="match status" value="1"/>
</dbReference>
<dbReference type="GO" id="GO:0007204">
    <property type="term" value="P:positive regulation of cytosolic calcium ion concentration"/>
    <property type="evidence" value="ECO:0007669"/>
    <property type="project" value="TreeGrafter"/>
</dbReference>
<dbReference type="PRINTS" id="PR00237">
    <property type="entry name" value="GPCRRHODOPSN"/>
</dbReference>
<dbReference type="PROSITE" id="PS50262">
    <property type="entry name" value="G_PROTEIN_RECEP_F1_2"/>
    <property type="match status" value="2"/>
</dbReference>
<evidence type="ECO:0000256" key="9">
    <source>
        <dbReference type="ARBA" id="ARBA00023224"/>
    </source>
</evidence>
<feature type="domain" description="G-protein coupled receptors family 1 profile" evidence="13">
    <location>
        <begin position="1"/>
        <end position="54"/>
    </location>
</feature>
<evidence type="ECO:0000256" key="8">
    <source>
        <dbReference type="ARBA" id="ARBA00023170"/>
    </source>
</evidence>
<comment type="similarity">
    <text evidence="11">Belongs to the G-protein coupled receptor 1 family.</text>
</comment>
<keyword evidence="2" id="KW-0145">Chemotaxis</keyword>
<keyword evidence="9 11" id="KW-0807">Transducer</keyword>
<evidence type="ECO:0000259" key="13">
    <source>
        <dbReference type="PROSITE" id="PS50262"/>
    </source>
</evidence>
<keyword evidence="7" id="KW-1015">Disulfide bond</keyword>
<keyword evidence="3 11" id="KW-0812">Transmembrane</keyword>
<dbReference type="PROSITE" id="PS00237">
    <property type="entry name" value="G_PROTEIN_RECEP_F1_1"/>
    <property type="match status" value="1"/>
</dbReference>
<evidence type="ECO:0000256" key="12">
    <source>
        <dbReference type="SAM" id="Phobius"/>
    </source>
</evidence>
<feature type="transmembrane region" description="Helical" evidence="12">
    <location>
        <begin position="151"/>
        <end position="175"/>
    </location>
</feature>
<dbReference type="Pfam" id="PF00001">
    <property type="entry name" value="7tm_1"/>
    <property type="match status" value="1"/>
</dbReference>
<feature type="transmembrane region" description="Helical" evidence="12">
    <location>
        <begin position="34"/>
        <end position="57"/>
    </location>
</feature>
<keyword evidence="15" id="KW-1185">Reference proteome</keyword>
<feature type="domain" description="G-protein coupled receptors family 1 profile" evidence="13">
    <location>
        <begin position="132"/>
        <end position="397"/>
    </location>
</feature>